<name>A0A0C1L5F5_9BACT</name>
<dbReference type="InterPro" id="IPR025857">
    <property type="entry name" value="MacB_PCD"/>
</dbReference>
<evidence type="ECO:0008006" key="11">
    <source>
        <dbReference type="Google" id="ProtNLM"/>
    </source>
</evidence>
<gene>
    <name evidence="9" type="ORF">OI18_07005</name>
</gene>
<evidence type="ECO:0000256" key="1">
    <source>
        <dbReference type="ARBA" id="ARBA00004651"/>
    </source>
</evidence>
<dbReference type="PANTHER" id="PTHR30572">
    <property type="entry name" value="MEMBRANE COMPONENT OF TRANSPORTER-RELATED"/>
    <property type="match status" value="1"/>
</dbReference>
<dbReference type="STRING" id="1349421.OI18_07005"/>
<protein>
    <recommendedName>
        <fullName evidence="11">ABC transporter permease</fullName>
    </recommendedName>
</protein>
<evidence type="ECO:0000256" key="2">
    <source>
        <dbReference type="ARBA" id="ARBA00022475"/>
    </source>
</evidence>
<comment type="subcellular location">
    <subcellularLocation>
        <location evidence="1">Cell membrane</location>
        <topology evidence="1">Multi-pass membrane protein</topology>
    </subcellularLocation>
</comment>
<evidence type="ECO:0000313" key="9">
    <source>
        <dbReference type="EMBL" id="KIC95342.1"/>
    </source>
</evidence>
<keyword evidence="10" id="KW-1185">Reference proteome</keyword>
<evidence type="ECO:0000256" key="6">
    <source>
        <dbReference type="SAM" id="Phobius"/>
    </source>
</evidence>
<feature type="transmembrane region" description="Helical" evidence="6">
    <location>
        <begin position="339"/>
        <end position="360"/>
    </location>
</feature>
<dbReference type="RefSeq" id="WP_039138413.1">
    <property type="nucleotide sequence ID" value="NZ_JSVC01000007.1"/>
</dbReference>
<accession>A0A0C1L5F5</accession>
<feature type="domain" description="MacB-like periplasmic core" evidence="8">
    <location>
        <begin position="22"/>
        <end position="242"/>
    </location>
</feature>
<feature type="transmembrane region" description="Helical" evidence="6">
    <location>
        <begin position="749"/>
        <end position="772"/>
    </location>
</feature>
<keyword evidence="2" id="KW-1003">Cell membrane</keyword>
<dbReference type="GO" id="GO:0022857">
    <property type="term" value="F:transmembrane transporter activity"/>
    <property type="evidence" value="ECO:0007669"/>
    <property type="project" value="TreeGrafter"/>
</dbReference>
<keyword evidence="3 6" id="KW-0812">Transmembrane</keyword>
<reference evidence="9 10" key="1">
    <citation type="submission" date="2014-11" db="EMBL/GenBank/DDBJ databases">
        <title>Genome sequence of Flavihumibacter solisilvae 3-3.</title>
        <authorList>
            <person name="Zhou G."/>
            <person name="Li M."/>
            <person name="Wang G."/>
        </authorList>
    </citation>
    <scope>NUCLEOTIDE SEQUENCE [LARGE SCALE GENOMIC DNA]</scope>
    <source>
        <strain evidence="9 10">3-3</strain>
    </source>
</reference>
<dbReference type="Pfam" id="PF12704">
    <property type="entry name" value="MacB_PCD"/>
    <property type="match status" value="1"/>
</dbReference>
<evidence type="ECO:0000313" key="10">
    <source>
        <dbReference type="Proteomes" id="UP000031408"/>
    </source>
</evidence>
<organism evidence="9 10">
    <name type="scientific">Flavihumibacter solisilvae</name>
    <dbReference type="NCBI Taxonomy" id="1349421"/>
    <lineage>
        <taxon>Bacteria</taxon>
        <taxon>Pseudomonadati</taxon>
        <taxon>Bacteroidota</taxon>
        <taxon>Chitinophagia</taxon>
        <taxon>Chitinophagales</taxon>
        <taxon>Chitinophagaceae</taxon>
        <taxon>Flavihumibacter</taxon>
    </lineage>
</organism>
<dbReference type="PANTHER" id="PTHR30572:SF18">
    <property type="entry name" value="ABC-TYPE MACROLIDE FAMILY EXPORT SYSTEM PERMEASE COMPONENT 2"/>
    <property type="match status" value="1"/>
</dbReference>
<feature type="transmembrane region" description="Helical" evidence="6">
    <location>
        <begin position="425"/>
        <end position="445"/>
    </location>
</feature>
<feature type="domain" description="ABC3 transporter permease C-terminal" evidence="7">
    <location>
        <begin position="289"/>
        <end position="391"/>
    </location>
</feature>
<evidence type="ECO:0000259" key="8">
    <source>
        <dbReference type="Pfam" id="PF12704"/>
    </source>
</evidence>
<evidence type="ECO:0000256" key="4">
    <source>
        <dbReference type="ARBA" id="ARBA00022989"/>
    </source>
</evidence>
<feature type="transmembrane region" description="Helical" evidence="6">
    <location>
        <begin position="666"/>
        <end position="690"/>
    </location>
</feature>
<evidence type="ECO:0000256" key="5">
    <source>
        <dbReference type="ARBA" id="ARBA00023136"/>
    </source>
</evidence>
<dbReference type="EMBL" id="JSVC01000007">
    <property type="protein sequence ID" value="KIC95342.1"/>
    <property type="molecule type" value="Genomic_DNA"/>
</dbReference>
<feature type="transmembrane region" description="Helical" evidence="6">
    <location>
        <begin position="718"/>
        <end position="737"/>
    </location>
</feature>
<dbReference type="InterPro" id="IPR050250">
    <property type="entry name" value="Macrolide_Exporter_MacB"/>
</dbReference>
<evidence type="ECO:0000259" key="7">
    <source>
        <dbReference type="Pfam" id="PF02687"/>
    </source>
</evidence>
<proteinExistence type="predicted"/>
<comment type="caution">
    <text evidence="9">The sequence shown here is derived from an EMBL/GenBank/DDBJ whole genome shotgun (WGS) entry which is preliminary data.</text>
</comment>
<sequence>MFVNYFKTAWRNFVNNKVLGSINILGLGIGMAVSMLICLWVFNEYSFNKFLPDHDRVYQVRRNFNSNGNILNFKTTSLALGEALRNEVPEIEYVAETDWMGPHGLTYADKKLYIDGAITGLDFLKIFQYPLVKGNPLTVFADPYSIVLTESTALSMFGTVDPMLKTIRFDNKHDLKVTGILKDLPENSTFRFKYLVPFSLLDNTRPAIKELRTGSFSANSFQQFVKLRKDASYDRVSEKIKNIQHRQDNINARNSLVILQPMDRWHLFADYENGKDARGLIEYVRLFSCIAGLVLLIACINFINLATARSEKRAREVGVRKAIGSDRKALIIQFLTESFFYTVIASVISLFLVMVALPWFNSITGRSIVIPLSNPGFWMLLLACILITALAAGTRPAIYLSGFSAVRVLKGSITKGKAATLPRKALVVLQFTCSIALIISTIIVYRQIGFARSRPIGYNYDRLLMTDMSEDLQMNFVAMKQELLQRGVIENMATSSGPVTNINWHTDIDNWPGKNSGETIEMGAIVVSEDYFKTVQMNFASGRNFSGPDDSTSLIFNETAISQMRLKDPLNQKISWDEAQFSIKGVVKDALMTSPYAPAEPTMFVVSPDHSGILLYRLAKNISTPDALKVLNEVFAKYNPSRPYEYMFTDDSYASKFNFEMLVGKLAGIFAALAIFVSCLGLFGLAAYVAEQRSKEIGIRKVLGANLPQIWMLISRDFILLVLISSLVASPLAYFFLQNWLEKYSYRVQIGVEVFVLAALLALVVAVITVSFQSIKAALANPVRSLRAE</sequence>
<dbReference type="OrthoDB" id="5933722at2"/>
<dbReference type="InterPro" id="IPR003838">
    <property type="entry name" value="ABC3_permease_C"/>
</dbReference>
<feature type="domain" description="ABC3 transporter permease C-terminal" evidence="7">
    <location>
        <begin position="669"/>
        <end position="778"/>
    </location>
</feature>
<feature type="transmembrane region" description="Helical" evidence="6">
    <location>
        <begin position="20"/>
        <end position="42"/>
    </location>
</feature>
<keyword evidence="5 6" id="KW-0472">Membrane</keyword>
<keyword evidence="4 6" id="KW-1133">Transmembrane helix</keyword>
<feature type="transmembrane region" description="Helical" evidence="6">
    <location>
        <begin position="372"/>
        <end position="391"/>
    </location>
</feature>
<dbReference type="Pfam" id="PF02687">
    <property type="entry name" value="FtsX"/>
    <property type="match status" value="2"/>
</dbReference>
<feature type="transmembrane region" description="Helical" evidence="6">
    <location>
        <begin position="283"/>
        <end position="303"/>
    </location>
</feature>
<dbReference type="Proteomes" id="UP000031408">
    <property type="component" value="Unassembled WGS sequence"/>
</dbReference>
<dbReference type="GO" id="GO:0005886">
    <property type="term" value="C:plasma membrane"/>
    <property type="evidence" value="ECO:0007669"/>
    <property type="project" value="UniProtKB-SubCell"/>
</dbReference>
<dbReference type="AlphaFoldDB" id="A0A0C1L5F5"/>
<evidence type="ECO:0000256" key="3">
    <source>
        <dbReference type="ARBA" id="ARBA00022692"/>
    </source>
</evidence>